<comment type="caution">
    <text evidence="2">The sequence shown here is derived from an EMBL/GenBank/DDBJ whole genome shotgun (WGS) entry which is preliminary data.</text>
</comment>
<dbReference type="OrthoDB" id="8576090at2"/>
<dbReference type="PANTHER" id="PTHR11895:SF173">
    <property type="entry name" value="GLUTAMYL-TRNA AMIDOTRANSFERASE SUBUNIT A"/>
    <property type="match status" value="1"/>
</dbReference>
<sequence>PAGWCGLAGFKPSHGRIPIDPYYTGRCAGPMTRTVDDAALLMQFLSLPDWRDATSLPPEPVNWTIEPADVRGLRIGLMLDAGCGLDPEPEIVAAVRAAADLFAAHGAEIVPVAPVLDRAMLDGLDRFWQARLWSELERLTETERARVLPYIVEWAGQGVNVSGVEAVRGFGRTFEMRATTARLFQHVDAVLSPVNPIGGYSAEWASPTNDPCRPFEHIAFTVPWNMGEQPALSVNCGFTAGGMPIGLQIVGPRFSDRRVLQLGKAYEGWRPAAPHWPAPPH</sequence>
<proteinExistence type="predicted"/>
<keyword evidence="3" id="KW-1185">Reference proteome</keyword>
<dbReference type="AlphaFoldDB" id="A0A0J1CUI1"/>
<keyword evidence="2" id="KW-0378">Hydrolase</keyword>
<dbReference type="PANTHER" id="PTHR11895">
    <property type="entry name" value="TRANSAMIDASE"/>
    <property type="match status" value="1"/>
</dbReference>
<reference evidence="2 3" key="1">
    <citation type="journal article" date="2015" name="Genome Announc.">
        <title>Draft Genome Sequence of Burkholderia sp. Strain PML1(12), an Ectomycorrhizosphere-Inhabiting Bacterium with Effective Mineral-Weathering Ability.</title>
        <authorList>
            <person name="Uroz S."/>
            <person name="Oger P."/>
        </authorList>
    </citation>
    <scope>NUCLEOTIDE SEQUENCE [LARGE SCALE GENOMIC DNA]</scope>
    <source>
        <strain evidence="3">PML1(12)</strain>
    </source>
</reference>
<dbReference type="EC" id="3.5.1.4" evidence="2"/>
<evidence type="ECO:0000313" key="3">
    <source>
        <dbReference type="Proteomes" id="UP000035963"/>
    </source>
</evidence>
<dbReference type="NCBIfam" id="NF005450">
    <property type="entry name" value="PRK07042.1"/>
    <property type="match status" value="1"/>
</dbReference>
<dbReference type="Gene3D" id="3.90.1300.10">
    <property type="entry name" value="Amidase signature (AS) domain"/>
    <property type="match status" value="1"/>
</dbReference>
<feature type="domain" description="Amidase" evidence="1">
    <location>
        <begin position="1"/>
        <end position="260"/>
    </location>
</feature>
<dbReference type="PATRIC" id="fig|908627.4.peg.4786"/>
<dbReference type="SUPFAM" id="SSF75304">
    <property type="entry name" value="Amidase signature (AS) enzymes"/>
    <property type="match status" value="1"/>
</dbReference>
<accession>A0A0J1CUI1</accession>
<gene>
    <name evidence="2" type="ORF">EOS_21405</name>
</gene>
<dbReference type="RefSeq" id="WP_047848692.1">
    <property type="nucleotide sequence ID" value="NZ_AEJF01000131.1"/>
</dbReference>
<dbReference type="InterPro" id="IPR023631">
    <property type="entry name" value="Amidase_dom"/>
</dbReference>
<dbReference type="Pfam" id="PF01425">
    <property type="entry name" value="Amidase"/>
    <property type="match status" value="1"/>
</dbReference>
<dbReference type="Proteomes" id="UP000035963">
    <property type="component" value="Unassembled WGS sequence"/>
</dbReference>
<organism evidence="2 3">
    <name type="scientific">Caballeronia mineralivorans PML1(12)</name>
    <dbReference type="NCBI Taxonomy" id="908627"/>
    <lineage>
        <taxon>Bacteria</taxon>
        <taxon>Pseudomonadati</taxon>
        <taxon>Pseudomonadota</taxon>
        <taxon>Betaproteobacteria</taxon>
        <taxon>Burkholderiales</taxon>
        <taxon>Burkholderiaceae</taxon>
        <taxon>Caballeronia</taxon>
    </lineage>
</organism>
<feature type="non-terminal residue" evidence="2">
    <location>
        <position position="1"/>
    </location>
</feature>
<dbReference type="GO" id="GO:0004040">
    <property type="term" value="F:amidase activity"/>
    <property type="evidence" value="ECO:0007669"/>
    <property type="project" value="UniProtKB-EC"/>
</dbReference>
<dbReference type="InterPro" id="IPR000120">
    <property type="entry name" value="Amidase"/>
</dbReference>
<protein>
    <submittedName>
        <fullName evidence="2">Amidase</fullName>
        <ecNumber evidence="2">3.5.1.4</ecNumber>
    </submittedName>
</protein>
<evidence type="ECO:0000259" key="1">
    <source>
        <dbReference type="Pfam" id="PF01425"/>
    </source>
</evidence>
<evidence type="ECO:0000313" key="2">
    <source>
        <dbReference type="EMBL" id="KLU24260.1"/>
    </source>
</evidence>
<name>A0A0J1CUI1_9BURK</name>
<dbReference type="InterPro" id="IPR036928">
    <property type="entry name" value="AS_sf"/>
</dbReference>
<dbReference type="EMBL" id="AEJF01000131">
    <property type="protein sequence ID" value="KLU24260.1"/>
    <property type="molecule type" value="Genomic_DNA"/>
</dbReference>